<evidence type="ECO:0000313" key="2">
    <source>
        <dbReference type="Proteomes" id="UP000183015"/>
    </source>
</evidence>
<proteinExistence type="predicted"/>
<evidence type="ECO:0000313" key="1">
    <source>
        <dbReference type="EMBL" id="SEL33198.1"/>
    </source>
</evidence>
<accession>A0A1H7PCL5</accession>
<name>A0A1H7PCL5_STRJI</name>
<dbReference type="Proteomes" id="UP000183015">
    <property type="component" value="Unassembled WGS sequence"/>
</dbReference>
<protein>
    <submittedName>
        <fullName evidence="1">Uncharacterized protein</fullName>
    </submittedName>
</protein>
<keyword evidence="2" id="KW-1185">Reference proteome</keyword>
<organism evidence="1 2">
    <name type="scientific">Streptacidiphilus jiangxiensis</name>
    <dbReference type="NCBI Taxonomy" id="235985"/>
    <lineage>
        <taxon>Bacteria</taxon>
        <taxon>Bacillati</taxon>
        <taxon>Actinomycetota</taxon>
        <taxon>Actinomycetes</taxon>
        <taxon>Kitasatosporales</taxon>
        <taxon>Streptomycetaceae</taxon>
        <taxon>Streptacidiphilus</taxon>
    </lineage>
</organism>
<sequence length="136" mass="15068">MERRGPAEAGGDGRVASYAHRAQLRENGQLLDCLDAVIMLEVRAELSAHGWDRNWPAAPAEAMLPGRWPGSRDRGSPEKVPVRLPTRLIEQVRSAYWHTSAEAIGLLRNWHDPMAARTAAEGPAQTEPGPFTQRRL</sequence>
<gene>
    <name evidence="1" type="ORF">SAMN05414137_107311</name>
</gene>
<reference evidence="2" key="1">
    <citation type="submission" date="2016-10" db="EMBL/GenBank/DDBJ databases">
        <authorList>
            <person name="Varghese N."/>
        </authorList>
    </citation>
    <scope>NUCLEOTIDE SEQUENCE [LARGE SCALE GENOMIC DNA]</scope>
    <source>
        <strain evidence="2">DSM 45096 / BCRC 16803 / CGMCC 4.1857 / CIP 109030 / JCM 12277 / KCTC 19219 / NBRC 100920 / 33214</strain>
    </source>
</reference>
<dbReference type="EMBL" id="FOAZ01000007">
    <property type="protein sequence ID" value="SEL33198.1"/>
    <property type="molecule type" value="Genomic_DNA"/>
</dbReference>
<dbReference type="AlphaFoldDB" id="A0A1H7PCL5"/>